<dbReference type="Pfam" id="PF00755">
    <property type="entry name" value="Carn_acyltransf"/>
    <property type="match status" value="1"/>
</dbReference>
<dbReference type="PANTHER" id="PTHR22589:SF103">
    <property type="entry name" value="CARNITINE O-ACETYL-TRANSFERASE, ISOFORM A-RELATED"/>
    <property type="match status" value="1"/>
</dbReference>
<evidence type="ECO:0000256" key="4">
    <source>
        <dbReference type="PIRSR" id="PIRSR600542-1"/>
    </source>
</evidence>
<proteinExistence type="evidence at transcript level"/>
<dbReference type="GO" id="GO:0005777">
    <property type="term" value="C:peroxisome"/>
    <property type="evidence" value="ECO:0007669"/>
    <property type="project" value="TreeGrafter"/>
</dbReference>
<dbReference type="GO" id="GO:0019254">
    <property type="term" value="P:carnitine metabolic process, CoA-linked"/>
    <property type="evidence" value="ECO:0007669"/>
    <property type="project" value="TreeGrafter"/>
</dbReference>
<dbReference type="GO" id="GO:0004092">
    <property type="term" value="F:carnitine O-acetyltransferase activity"/>
    <property type="evidence" value="ECO:0007669"/>
    <property type="project" value="TreeGrafter"/>
</dbReference>
<dbReference type="Gene3D" id="3.30.559.10">
    <property type="entry name" value="Chloramphenicol acetyltransferase-like domain"/>
    <property type="match status" value="1"/>
</dbReference>
<dbReference type="InterPro" id="IPR039551">
    <property type="entry name" value="Cho/carn_acyl_trans"/>
</dbReference>
<protein>
    <submittedName>
        <fullName evidence="7">Putative carnitine O-acetyltransferase</fullName>
    </submittedName>
</protein>
<dbReference type="AlphaFoldDB" id="A0A1U9W5J6"/>
<evidence type="ECO:0000256" key="1">
    <source>
        <dbReference type="ARBA" id="ARBA00005232"/>
    </source>
</evidence>
<keyword evidence="3 5" id="KW-0012">Acyltransferase</keyword>
<keyword evidence="2 5" id="KW-0808">Transferase</keyword>
<feature type="active site" description="Proton acceptor" evidence="4">
    <location>
        <position position="353"/>
    </location>
</feature>
<dbReference type="PROSITE" id="PS00439">
    <property type="entry name" value="ACYLTRANSF_C_1"/>
    <property type="match status" value="1"/>
</dbReference>
<dbReference type="PROSITE" id="PS00440">
    <property type="entry name" value="ACYLTRANSF_C_2"/>
    <property type="match status" value="1"/>
</dbReference>
<dbReference type="Gene3D" id="3.30.559.70">
    <property type="entry name" value="Choline/Carnitine o-acyltransferase, domain 2"/>
    <property type="match status" value="1"/>
</dbReference>
<evidence type="ECO:0000256" key="2">
    <source>
        <dbReference type="ARBA" id="ARBA00022679"/>
    </source>
</evidence>
<dbReference type="FunFam" id="3.30.559.70:FF:000002">
    <property type="entry name" value="Carnitine O-acetyltransferase"/>
    <property type="match status" value="1"/>
</dbReference>
<accession>A0A1U9W5J6</accession>
<feature type="domain" description="Choline/carnitine acyltransferase" evidence="6">
    <location>
        <begin position="48"/>
        <end position="620"/>
    </location>
</feature>
<sequence length="637" mass="71888">MALRLSRFLGQRAESLYRNRYLCTSSKMVLCDKMSDKLQAHQQSLPRLPVPPLQASLEKYLLSVRPLLSEEEYRHTENIVKEFGAPGGLGAQLHSVLKEKAKVTENWLDEWWLNSAYLEFRMPVVLYSSPGLVFPIKEFMNVEKQLRYAARLIAGALDYKQLIDTHSLPLDTAGNDPLDMSQYYKIFSTCRIPKSQRDRLSFYGLEADKPKHIVVCHNNHYFSVDVYGNDNKPLNESQLYSQLQDVLKQSQFPKCPIGVLTTQHRDNWATSYKHLVKYDPMNKESVNTIQRSIFLVCLDKIVPEAGVLNRKTHVALQTIHGGGAKHNAGNRWYDKTIQFIVGENGAAGLTYEHSPAEGPPITSMMDHIISYMEKTKGNKWLPSTAYTKPTRLRFRLSDETMQHIAEAEQDLETLVNDLEMSCFAFEPYGKTFIKSQKMSPDSFIQIAIQLAYYKIHNEIAATYESATSRKFLHGRTETIRSASMEALDFCKIMQDKVSPPSVKAAAMRNAIDAHKKYVTQAVNGMGIDRLLLGLKKVALEQGMNVPELFLDTGYTTSTHFKLSTSQVPSKVDAFMCYGPLVPDGYGCCYNPLPSVINFGLSACNSSPATHSSNFMAALTESLTEMHDLVLQTQKAKL</sequence>
<evidence type="ECO:0000259" key="6">
    <source>
        <dbReference type="Pfam" id="PF00755"/>
    </source>
</evidence>
<organism evidence="7">
    <name type="scientific">Cupiennius salei</name>
    <name type="common">American wandering spider</name>
    <dbReference type="NCBI Taxonomy" id="6928"/>
    <lineage>
        <taxon>Eukaryota</taxon>
        <taxon>Metazoa</taxon>
        <taxon>Ecdysozoa</taxon>
        <taxon>Arthropoda</taxon>
        <taxon>Chelicerata</taxon>
        <taxon>Arachnida</taxon>
        <taxon>Araneae</taxon>
        <taxon>Araneomorphae</taxon>
        <taxon>Entelegynae</taxon>
        <taxon>Lycosoidea</taxon>
        <taxon>Ctenidae</taxon>
        <taxon>Cupiennius</taxon>
    </lineage>
</organism>
<reference evidence="7" key="1">
    <citation type="submission" date="2016-09" db="EMBL/GenBank/DDBJ databases">
        <title>Distribution of cholinergic neurons and their co-localization with FMRFamide in central and peripheral neurons of the spider Cupiennius salei.</title>
        <authorList>
            <person name="Roush M."/>
            <person name="Anderson C."/>
            <person name="Johnson J.A.G."/>
            <person name="Liu H."/>
            <person name="French A.S."/>
            <person name="Torkkeli P.H."/>
            <person name="Fabian-Fine R."/>
        </authorList>
    </citation>
    <scope>NUCLEOTIDE SEQUENCE</scope>
    <source>
        <strain evidence="7">CSH_0082</strain>
    </source>
</reference>
<evidence type="ECO:0000313" key="7">
    <source>
        <dbReference type="EMBL" id="AQY19418.1"/>
    </source>
</evidence>
<dbReference type="EMBL" id="KX892707">
    <property type="protein sequence ID" value="AQY19418.1"/>
    <property type="molecule type" value="mRNA"/>
</dbReference>
<evidence type="ECO:0000256" key="5">
    <source>
        <dbReference type="RuleBase" id="RU003801"/>
    </source>
</evidence>
<name>A0A1U9W5J6_CUPSA</name>
<comment type="similarity">
    <text evidence="1 5">Belongs to the carnitine/choline acetyltransferase family.</text>
</comment>
<dbReference type="InterPro" id="IPR000542">
    <property type="entry name" value="Carn_acyl_trans"/>
</dbReference>
<evidence type="ECO:0000256" key="3">
    <source>
        <dbReference type="ARBA" id="ARBA00023315"/>
    </source>
</evidence>
<dbReference type="InterPro" id="IPR042231">
    <property type="entry name" value="Cho/carn_acyl_trans_2"/>
</dbReference>
<dbReference type="PANTHER" id="PTHR22589">
    <property type="entry name" value="CARNITINE O-ACYLTRANSFERASE"/>
    <property type="match status" value="1"/>
</dbReference>
<dbReference type="SUPFAM" id="SSF52777">
    <property type="entry name" value="CoA-dependent acyltransferases"/>
    <property type="match status" value="2"/>
</dbReference>
<dbReference type="InterPro" id="IPR023213">
    <property type="entry name" value="CAT-like_dom_sf"/>
</dbReference>